<feature type="transmembrane region" description="Helical" evidence="1">
    <location>
        <begin position="12"/>
        <end position="29"/>
    </location>
</feature>
<proteinExistence type="predicted"/>
<name>A0ABT7UZG8_9LACO</name>
<feature type="transmembrane region" description="Helical" evidence="1">
    <location>
        <begin position="152"/>
        <end position="170"/>
    </location>
</feature>
<evidence type="ECO:0000313" key="3">
    <source>
        <dbReference type="Proteomes" id="UP001529343"/>
    </source>
</evidence>
<dbReference type="EMBL" id="JAUDDW010000036">
    <property type="protein sequence ID" value="MDM8267096.1"/>
    <property type="molecule type" value="Genomic_DNA"/>
</dbReference>
<feature type="transmembrane region" description="Helical" evidence="1">
    <location>
        <begin position="317"/>
        <end position="338"/>
    </location>
</feature>
<feature type="transmembrane region" description="Helical" evidence="1">
    <location>
        <begin position="549"/>
        <end position="568"/>
    </location>
</feature>
<evidence type="ECO:0008006" key="4">
    <source>
        <dbReference type="Google" id="ProtNLM"/>
    </source>
</evidence>
<dbReference type="RefSeq" id="WP_289586488.1">
    <property type="nucleotide sequence ID" value="NZ_JAUDDW010000036.1"/>
</dbReference>
<feature type="transmembrane region" description="Helical" evidence="1">
    <location>
        <begin position="235"/>
        <end position="251"/>
    </location>
</feature>
<feature type="transmembrane region" description="Helical" evidence="1">
    <location>
        <begin position="182"/>
        <end position="215"/>
    </location>
</feature>
<feature type="transmembrane region" description="Helical" evidence="1">
    <location>
        <begin position="99"/>
        <end position="117"/>
    </location>
</feature>
<keyword evidence="3" id="KW-1185">Reference proteome</keyword>
<feature type="transmembrane region" description="Helical" evidence="1">
    <location>
        <begin position="350"/>
        <end position="369"/>
    </location>
</feature>
<reference evidence="2 3" key="2">
    <citation type="submission" date="2023-06" db="EMBL/GenBank/DDBJ databases">
        <authorList>
            <person name="Zeman M."/>
            <person name="Kubasova T."/>
            <person name="Jahodarova E."/>
            <person name="Nykrynova M."/>
            <person name="Rychlik I."/>
        </authorList>
    </citation>
    <scope>NUCLEOTIDE SEQUENCE [LARGE SCALE GENOMIC DNA]</scope>
    <source>
        <strain evidence="2 3">161_Gplus</strain>
    </source>
</reference>
<feature type="transmembrane region" description="Helical" evidence="1">
    <location>
        <begin position="376"/>
        <end position="397"/>
    </location>
</feature>
<keyword evidence="1" id="KW-1133">Transmembrane helix</keyword>
<gene>
    <name evidence="2" type="ORF">QUW44_08050</name>
</gene>
<evidence type="ECO:0000256" key="1">
    <source>
        <dbReference type="SAM" id="Phobius"/>
    </source>
</evidence>
<comment type="caution">
    <text evidence="2">The sequence shown here is derived from an EMBL/GenBank/DDBJ whole genome shotgun (WGS) entry which is preliminary data.</text>
</comment>
<sequence length="577" mass="66790">MHSSVKSKDTIYILLFILISILFVFPFIHTGRLVADVDWLFHASRAEQIYLNLRRGAWLSFIATNTFQHTGSGSFLFYPYIFIYPWALFRFFTNPITAFYLWKALLTFLSLCISFYCMKAFSKNRLMSLLFAVTYVFNTYRLYLGFYVFGEYIASTFLPLVFYGFYLMFFSPNTKKENQDKAVLVLSIGMSLLIYSHLVSVVITLEAFMLILLIYSLAGNLGKALSQWKNVVKSIILTFLLCLPLCYMFIFDYIGKNITSTKLGIMLNLVQPLSLIINSSIDNLINANSIGIFLIFTFMFSWLFWGEKQDQSKLYMCIYLLGVFFLLIASASFPWYLFNHGALGVIQIPYRYLEFSAFFFSIIFAKLCTTFLTEKLNLTIACATALVLAVTIFSYWVPVKDIYTELKTSVPTQFSQIKSRKFSRSILDKFNYDHQFDYIIPWGETDYFPEKSITNPRNSGSIVRGNVYSNGKKIKTVKTKYLPNVIVYDVSQAKSRDLDLPCIAYHHTYVKVDGKLVNYKESDRGTVLISHNVIKKNLSRIEVGFNPGIFYYLCIAITISTWIVIIIWDVRIKEQIR</sequence>
<accession>A0ABT7UZG8</accession>
<evidence type="ECO:0000313" key="2">
    <source>
        <dbReference type="EMBL" id="MDM8267096.1"/>
    </source>
</evidence>
<feature type="transmembrane region" description="Helical" evidence="1">
    <location>
        <begin position="287"/>
        <end position="305"/>
    </location>
</feature>
<keyword evidence="1" id="KW-0812">Transmembrane</keyword>
<feature type="transmembrane region" description="Helical" evidence="1">
    <location>
        <begin position="75"/>
        <end position="93"/>
    </location>
</feature>
<dbReference type="Proteomes" id="UP001529343">
    <property type="component" value="Unassembled WGS sequence"/>
</dbReference>
<keyword evidence="1" id="KW-0472">Membrane</keyword>
<protein>
    <recommendedName>
        <fullName evidence="4">Membrane protein 6-pyruvoyl-tetrahydropterin synthase-related domain-containing protein</fullName>
    </recommendedName>
</protein>
<reference evidence="3" key="1">
    <citation type="submission" date="2023-06" db="EMBL/GenBank/DDBJ databases">
        <title>Identification and characterization of horizontal gene transfer across gut microbiota members of farm animals based on homology search.</title>
        <authorList>
            <person name="Zeman M."/>
            <person name="Kubasova T."/>
            <person name="Jahodarova E."/>
            <person name="Nykrynova M."/>
            <person name="Rychlik I."/>
        </authorList>
    </citation>
    <scope>NUCLEOTIDE SEQUENCE [LARGE SCALE GENOMIC DNA]</scope>
    <source>
        <strain evidence="3">161_Gplus</strain>
    </source>
</reference>
<organism evidence="2 3">
    <name type="scientific">Limosilactobacillus pontis</name>
    <dbReference type="NCBI Taxonomy" id="35787"/>
    <lineage>
        <taxon>Bacteria</taxon>
        <taxon>Bacillati</taxon>
        <taxon>Bacillota</taxon>
        <taxon>Bacilli</taxon>
        <taxon>Lactobacillales</taxon>
        <taxon>Lactobacillaceae</taxon>
        <taxon>Limosilactobacillus</taxon>
    </lineage>
</organism>